<dbReference type="PANTHER" id="PTHR37507">
    <property type="entry name" value="SPORULATION PROTEIN YDCC"/>
    <property type="match status" value="1"/>
</dbReference>
<dbReference type="InterPro" id="IPR052944">
    <property type="entry name" value="Sporulation_related"/>
</dbReference>
<reference evidence="2 3" key="1">
    <citation type="submission" date="2023-11" db="EMBL/GenBank/DDBJ databases">
        <title>Plant-associative lifestyle of Vibrio porteresiae and its evolutionary dynamics.</title>
        <authorList>
            <person name="Rameshkumar N."/>
            <person name="Kirti K."/>
        </authorList>
    </citation>
    <scope>NUCLEOTIDE SEQUENCE [LARGE SCALE GENOMIC DNA]</scope>
    <source>
        <strain evidence="2 3">MSSRF30</strain>
    </source>
</reference>
<dbReference type="EMBL" id="CP138203">
    <property type="protein sequence ID" value="WPC72904.1"/>
    <property type="molecule type" value="Genomic_DNA"/>
</dbReference>
<dbReference type="Gene3D" id="2.50.20.10">
    <property type="entry name" value="Lipoprotein localisation LolA/LolB/LppX"/>
    <property type="match status" value="1"/>
</dbReference>
<dbReference type="InterPro" id="IPR033399">
    <property type="entry name" value="TP_0789-like"/>
</dbReference>
<dbReference type="Pfam" id="PF17131">
    <property type="entry name" value="LolA_like"/>
    <property type="match status" value="1"/>
</dbReference>
<dbReference type="PANTHER" id="PTHR37507:SF2">
    <property type="entry name" value="SPORULATION PROTEIN YDCC"/>
    <property type="match status" value="1"/>
</dbReference>
<keyword evidence="2" id="KW-0449">Lipoprotein</keyword>
<evidence type="ECO:0000259" key="1">
    <source>
        <dbReference type="Pfam" id="PF17131"/>
    </source>
</evidence>
<gene>
    <name evidence="2" type="ORF">R8Z52_12290</name>
</gene>
<dbReference type="CDD" id="cd16329">
    <property type="entry name" value="LolA_like"/>
    <property type="match status" value="1"/>
</dbReference>
<evidence type="ECO:0000313" key="2">
    <source>
        <dbReference type="EMBL" id="WPC72904.1"/>
    </source>
</evidence>
<accession>A0ABZ0Q926</accession>
<protein>
    <submittedName>
        <fullName evidence="2">Outer membrane lipoprotein-sorting protein</fullName>
    </submittedName>
</protein>
<keyword evidence="3" id="KW-1185">Reference proteome</keyword>
<feature type="domain" description="Uncharacterized protein TP-0789" evidence="1">
    <location>
        <begin position="93"/>
        <end position="275"/>
    </location>
</feature>
<name>A0ABZ0Q926_9VIBR</name>
<dbReference type="RefSeq" id="WP_261892714.1">
    <property type="nucleotide sequence ID" value="NZ_AP024895.1"/>
</dbReference>
<organism evidence="2 3">
    <name type="scientific">Vibrio porteresiae DSM 19223</name>
    <dbReference type="NCBI Taxonomy" id="1123496"/>
    <lineage>
        <taxon>Bacteria</taxon>
        <taxon>Pseudomonadati</taxon>
        <taxon>Pseudomonadota</taxon>
        <taxon>Gammaproteobacteria</taxon>
        <taxon>Vibrionales</taxon>
        <taxon>Vibrionaceae</taxon>
        <taxon>Vibrio</taxon>
    </lineage>
</organism>
<proteinExistence type="predicted"/>
<dbReference type="Proteomes" id="UP001304071">
    <property type="component" value="Chromosome 1"/>
</dbReference>
<sequence length="277" mass="32022">MKRFVVPRSLATVLYGIWALTLFSSVILSPVVVNTVYAADADKGLSIANERKARDRGWQDNTADVQMILKNAQGDESIRIMRMKTLEVSQDGDKGLTIFDEPRDVQGTVFLSYSHVQGDDDQWLYLPALKRVKRISSQNKSGPFMGSEFSYEDLSSFEVGKYHFTYLRDETLDGVPCFVVEQVPVDRMSGYTKMIVWVDKAEYRPMKTEYYDRKKALLKTLTLSDYHQYLDHYWRALTLEMINHQSGKSTILKTSNIQFKTGLTERDFNQNIMTRMR</sequence>
<evidence type="ECO:0000313" key="3">
    <source>
        <dbReference type="Proteomes" id="UP001304071"/>
    </source>
</evidence>